<evidence type="ECO:0000313" key="3">
    <source>
        <dbReference type="Proteomes" id="UP001259832"/>
    </source>
</evidence>
<dbReference type="EMBL" id="JASMQC010000014">
    <property type="protein sequence ID" value="KAK1940540.1"/>
    <property type="molecule type" value="Genomic_DNA"/>
</dbReference>
<accession>A0AAD9GL85</accession>
<dbReference type="InterPro" id="IPR022742">
    <property type="entry name" value="Hydrolase_4"/>
</dbReference>
<evidence type="ECO:0000259" key="1">
    <source>
        <dbReference type="Pfam" id="PF12146"/>
    </source>
</evidence>
<reference evidence="2" key="1">
    <citation type="submission" date="2023-08" db="EMBL/GenBank/DDBJ databases">
        <title>Reference Genome Resource for the Citrus Pathogen Phytophthora citrophthora.</title>
        <authorList>
            <person name="Moller H."/>
            <person name="Coetzee B."/>
            <person name="Rose L.J."/>
            <person name="Van Niekerk J.M."/>
        </authorList>
    </citation>
    <scope>NUCLEOTIDE SEQUENCE</scope>
    <source>
        <strain evidence="2">STE-U-9442</strain>
    </source>
</reference>
<keyword evidence="3" id="KW-1185">Reference proteome</keyword>
<protein>
    <submittedName>
        <fullName evidence="2">Monoacylglycerol lipase</fullName>
    </submittedName>
</protein>
<dbReference type="AlphaFoldDB" id="A0AAD9GL85"/>
<feature type="domain" description="Serine aminopeptidase S33" evidence="1">
    <location>
        <begin position="76"/>
        <end position="335"/>
    </location>
</feature>
<dbReference type="PANTHER" id="PTHR11614">
    <property type="entry name" value="PHOSPHOLIPASE-RELATED"/>
    <property type="match status" value="1"/>
</dbReference>
<organism evidence="2 3">
    <name type="scientific">Phytophthora citrophthora</name>
    <dbReference type="NCBI Taxonomy" id="4793"/>
    <lineage>
        <taxon>Eukaryota</taxon>
        <taxon>Sar</taxon>
        <taxon>Stramenopiles</taxon>
        <taxon>Oomycota</taxon>
        <taxon>Peronosporomycetes</taxon>
        <taxon>Peronosporales</taxon>
        <taxon>Peronosporaceae</taxon>
        <taxon>Phytophthora</taxon>
    </lineage>
</organism>
<comment type="caution">
    <text evidence="2">The sequence shown here is derived from an EMBL/GenBank/DDBJ whole genome shotgun (WGS) entry which is preliminary data.</text>
</comment>
<dbReference type="SUPFAM" id="SSF53474">
    <property type="entry name" value="alpha/beta-Hydrolases"/>
    <property type="match status" value="1"/>
</dbReference>
<dbReference type="Gene3D" id="3.40.50.1820">
    <property type="entry name" value="alpha/beta hydrolase"/>
    <property type="match status" value="1"/>
</dbReference>
<gene>
    <name evidence="2" type="ORF">P3T76_007991</name>
</gene>
<proteinExistence type="predicted"/>
<sequence length="365" mass="40504">MASIDVLLGYAALSYCVWKLLSSAANATSRGPHRLPPVPTGVRPGPGHVDVLRCFFVTSHGLALYVRKWLPRFDCKPRGVFFILHGLGEHGGRYDHVGRALAKEGFAVFMVDHQGHGMSDGERMYAQNLRDLTEDFMEFVQHVLNGDKSDDRNAAVVDAELEAHADVQWKDLPRFVLGHSMGGVLVLQLIELSMEVGLDWNGVIVSSAPFWTVPGGGVAGFVGVLACLFPRMKIPPFDFTKLGNNLEVFKRWSRDELIPKQGATFALTHQLLCEGDRFAQGDNKLAKTFPAPIYILHGEQDTVTFAQGSVDFYNACKQKDKTMNVVPGAVHEVLNLERNEKIIKDIVTWMEARLKYTGAHCTSLR</sequence>
<dbReference type="Pfam" id="PF12146">
    <property type="entry name" value="Hydrolase_4"/>
    <property type="match status" value="1"/>
</dbReference>
<dbReference type="InterPro" id="IPR029058">
    <property type="entry name" value="AB_hydrolase_fold"/>
</dbReference>
<name>A0AAD9GL85_9STRA</name>
<evidence type="ECO:0000313" key="2">
    <source>
        <dbReference type="EMBL" id="KAK1940540.1"/>
    </source>
</evidence>
<dbReference type="InterPro" id="IPR051044">
    <property type="entry name" value="MAG_DAG_Lipase"/>
</dbReference>
<dbReference type="Proteomes" id="UP001259832">
    <property type="component" value="Unassembled WGS sequence"/>
</dbReference>